<sequence length="28" mass="3120">MEKGKETNNYYVISKVSQCNPRSGAMPS</sequence>
<organism evidence="1 2">
    <name type="scientific">Desulfamplus magnetovallimortis</name>
    <dbReference type="NCBI Taxonomy" id="1246637"/>
    <lineage>
        <taxon>Bacteria</taxon>
        <taxon>Pseudomonadati</taxon>
        <taxon>Thermodesulfobacteriota</taxon>
        <taxon>Desulfobacteria</taxon>
        <taxon>Desulfobacterales</taxon>
        <taxon>Desulfobacteraceae</taxon>
        <taxon>Desulfamplus</taxon>
    </lineage>
</organism>
<name>A0A1W1HCI9_9BACT</name>
<dbReference type="Proteomes" id="UP000191931">
    <property type="component" value="Unassembled WGS sequence"/>
</dbReference>
<dbReference type="STRING" id="1246637.MTBBW1_2130007"/>
<gene>
    <name evidence="1" type="ORF">MTBBW1_2130007</name>
</gene>
<keyword evidence="2" id="KW-1185">Reference proteome</keyword>
<dbReference type="AlphaFoldDB" id="A0A1W1HCI9"/>
<accession>A0A1W1HCI9</accession>
<proteinExistence type="predicted"/>
<evidence type="ECO:0000313" key="1">
    <source>
        <dbReference type="EMBL" id="SLM30112.1"/>
    </source>
</evidence>
<evidence type="ECO:0000313" key="2">
    <source>
        <dbReference type="Proteomes" id="UP000191931"/>
    </source>
</evidence>
<reference evidence="1 2" key="1">
    <citation type="submission" date="2017-03" db="EMBL/GenBank/DDBJ databases">
        <authorList>
            <person name="Afonso C.L."/>
            <person name="Miller P.J."/>
            <person name="Scott M.A."/>
            <person name="Spackman E."/>
            <person name="Goraichik I."/>
            <person name="Dimitrov K.M."/>
            <person name="Suarez D.L."/>
            <person name="Swayne D.E."/>
        </authorList>
    </citation>
    <scope>NUCLEOTIDE SEQUENCE [LARGE SCALE GENOMIC DNA]</scope>
    <source>
        <strain evidence="1">PRJEB14757</strain>
    </source>
</reference>
<protein>
    <submittedName>
        <fullName evidence="1">Uncharacterized protein</fullName>
    </submittedName>
</protein>
<dbReference type="EMBL" id="FWEV01000128">
    <property type="protein sequence ID" value="SLM30112.1"/>
    <property type="molecule type" value="Genomic_DNA"/>
</dbReference>